<accession>A0ABT6IHX0</accession>
<dbReference type="PANTHER" id="PTHR11895:SF7">
    <property type="entry name" value="GLUTAMYL-TRNA(GLN) AMIDOTRANSFERASE SUBUNIT A, MITOCHONDRIAL"/>
    <property type="match status" value="1"/>
</dbReference>
<dbReference type="InterPro" id="IPR036928">
    <property type="entry name" value="AS_sf"/>
</dbReference>
<comment type="similarity">
    <text evidence="1">Belongs to the amidase family.</text>
</comment>
<dbReference type="PANTHER" id="PTHR11895">
    <property type="entry name" value="TRANSAMIDASE"/>
    <property type="match status" value="1"/>
</dbReference>
<evidence type="ECO:0000259" key="2">
    <source>
        <dbReference type="Pfam" id="PF01425"/>
    </source>
</evidence>
<dbReference type="Pfam" id="PF01425">
    <property type="entry name" value="Amidase"/>
    <property type="match status" value="1"/>
</dbReference>
<name>A0ABT6IHX0_9PSED</name>
<comment type="caution">
    <text evidence="3">The sequence shown here is derived from an EMBL/GenBank/DDBJ whole genome shotgun (WGS) entry which is preliminary data.</text>
</comment>
<evidence type="ECO:0000313" key="4">
    <source>
        <dbReference type="Proteomes" id="UP001157461"/>
    </source>
</evidence>
<protein>
    <submittedName>
        <fullName evidence="3">Amidase family protein</fullName>
    </submittedName>
</protein>
<dbReference type="InterPro" id="IPR000120">
    <property type="entry name" value="Amidase"/>
</dbReference>
<dbReference type="EMBL" id="JAPDIQ010000006">
    <property type="protein sequence ID" value="MDH4764094.1"/>
    <property type="molecule type" value="Genomic_DNA"/>
</dbReference>
<proteinExistence type="inferred from homology"/>
<dbReference type="Proteomes" id="UP001157461">
    <property type="component" value="Unassembled WGS sequence"/>
</dbReference>
<evidence type="ECO:0000313" key="3">
    <source>
        <dbReference type="EMBL" id="MDH4764094.1"/>
    </source>
</evidence>
<dbReference type="Gene3D" id="3.90.1300.10">
    <property type="entry name" value="Amidase signature (AS) domain"/>
    <property type="match status" value="1"/>
</dbReference>
<organism evidence="3 4">
    <name type="scientific">Pseudomonas flavocrustae</name>
    <dbReference type="NCBI Taxonomy" id="2991719"/>
    <lineage>
        <taxon>Bacteria</taxon>
        <taxon>Pseudomonadati</taxon>
        <taxon>Pseudomonadota</taxon>
        <taxon>Gammaproteobacteria</taxon>
        <taxon>Pseudomonadales</taxon>
        <taxon>Pseudomonadaceae</taxon>
        <taxon>Pseudomonas</taxon>
    </lineage>
</organism>
<reference evidence="3 4" key="1">
    <citation type="submission" date="2022-10" db="EMBL/GenBank/DDBJ databases">
        <title>A novel Pseudomonas species, isolated from Passiflora incarnata leaves.</title>
        <authorList>
            <person name="Cueva-Yesquen L.G."/>
            <person name="Fantinatti-Garboggini F."/>
        </authorList>
    </citation>
    <scope>NUCLEOTIDE SEQUENCE [LARGE SCALE GENOMIC DNA]</scope>
    <source>
        <strain evidence="3 4">CBMAI 2609</strain>
    </source>
</reference>
<feature type="domain" description="Amidase" evidence="2">
    <location>
        <begin position="30"/>
        <end position="455"/>
    </location>
</feature>
<dbReference type="InterPro" id="IPR023631">
    <property type="entry name" value="Amidase_dom"/>
</dbReference>
<dbReference type="RefSeq" id="WP_280309133.1">
    <property type="nucleotide sequence ID" value="NZ_JAPDIQ010000006.1"/>
</dbReference>
<dbReference type="SUPFAM" id="SSF75304">
    <property type="entry name" value="Amidase signature (AS) enzymes"/>
    <property type="match status" value="1"/>
</dbReference>
<gene>
    <name evidence="3" type="ORF">OMP44_14425</name>
</gene>
<sequence length="476" mass="51012">MKKPESEAVVPDVISSAQRIRDGQLTSVALVQACLNSIKANNHTLNAFGDVYGDHALNEAWLLDVEAREGRFRGPLHGVPFGIKDLFHTAGLRTTRGSLTALDYVPTQDAPIIQRLKSAGGIVLGKTATTEFGWTGASISRVFGDGRTPWNPRLSSGGSSSGSAIATAALMVPAALGSDGGGSVRIPSAFCGTFALKGSLGRIPTWPWSATEMLSHAGPITRTVRDSALLFDILSGPDARDHQALPASAESYLARCDQQLPTLRVAYCPTLFETSVHPEVAAGVEAAVNTLARQLPIEVERLTLDWRDPLATFETLWVAGRGIAYGKTLGGRLDELDPGFANLIEKARQYDLADYLAASQQRAMFANQVHALFDSYDLLLLPTLPILPFPAHLTGPEEGYETADSGTPWARWTPFTYPFNLSGNPAASLPCAWSADELPIGLQVVGPRHADAAVLQFCAAVEALLPWTQRVPPLLR</sequence>
<dbReference type="PROSITE" id="PS51257">
    <property type="entry name" value="PROKAR_LIPOPROTEIN"/>
    <property type="match status" value="1"/>
</dbReference>
<evidence type="ECO:0000256" key="1">
    <source>
        <dbReference type="ARBA" id="ARBA00009199"/>
    </source>
</evidence>
<keyword evidence="4" id="KW-1185">Reference proteome</keyword>